<feature type="domain" description="Methyl-accepting transducer" evidence="11">
    <location>
        <begin position="302"/>
        <end position="538"/>
    </location>
</feature>
<sequence length="574" mass="61397">MLNRFSVKGRMYLVILSIVFLFGLMLWFAVTNSHQVRDMGLEKTGAVMLDDQKAKLRVATHSVAVALGHAIEGMSDKQQQIDTIRRLVDDIRFEDDKSGYYFVYENTTNVVLPPAKDKQGKDLGANQDKNGVYYVRELMNQANKGGGFVQYVFPKPPGNEDTPKLAYSEMIPGTQMWIGTGIYIDNIETYVGALSTEMNGQVRSSLITMVLSAGTVFAVIISIILLVAFGIVRGLNQVVANLRDIAQGEGDLTRRLDIKANDEIGELGKGFNLFIEKLQGIIRGVVANGKEVEGASTRLATVANEMSANAGESSARSNAVAAAAEEMNANLTNVAAAMEESSTNTAMVASAAEEMHATINEIAGNAEQARVISEQAVQKAEAASTRMTELGQAAQAINKVTEAITEISEQTNLLALNATIEAARAGEAGKGFAVVANEIKELAKQTAAATLDIKQQIEGVQGTTGETVKEIKDITGVINNVNAIVATIASAVTQQSAATEEIAKNIEQASQGLQEVNVNVSQSSLVANAITQDIAQVHHAVSEISKSSEDTKTSADNMLQLARELNRLVGVFKI</sequence>
<comment type="similarity">
    <text evidence="8">Belongs to the methyl-accepting chemotaxis (MCP) protein family.</text>
</comment>
<dbReference type="PROSITE" id="PS50885">
    <property type="entry name" value="HAMP"/>
    <property type="match status" value="1"/>
</dbReference>
<dbReference type="SUPFAM" id="SSF58104">
    <property type="entry name" value="Methyl-accepting chemotaxis protein (MCP) signaling domain"/>
    <property type="match status" value="1"/>
</dbReference>
<protein>
    <submittedName>
        <fullName evidence="14">Methyl-accepting chemotaxis sensory transducer with Cache sensor</fullName>
    </submittedName>
</protein>
<gene>
    <name evidence="14" type="ordered locus">Despr_1141</name>
</gene>
<dbReference type="GO" id="GO:0006935">
    <property type="term" value="P:chemotaxis"/>
    <property type="evidence" value="ECO:0007669"/>
    <property type="project" value="InterPro"/>
</dbReference>
<feature type="domain" description="HAMP" evidence="13">
    <location>
        <begin position="229"/>
        <end position="283"/>
    </location>
</feature>
<dbReference type="GO" id="GO:0007165">
    <property type="term" value="P:signal transduction"/>
    <property type="evidence" value="ECO:0007669"/>
    <property type="project" value="UniProtKB-KW"/>
</dbReference>
<evidence type="ECO:0000256" key="6">
    <source>
        <dbReference type="ARBA" id="ARBA00023136"/>
    </source>
</evidence>
<name>A0A7U3YKY9_DESPD</name>
<accession>A0A7U3YKY9</accession>
<evidence type="ECO:0000259" key="12">
    <source>
        <dbReference type="PROSITE" id="PS50192"/>
    </source>
</evidence>
<dbReference type="RefSeq" id="WP_015723856.1">
    <property type="nucleotide sequence ID" value="NC_014972.1"/>
</dbReference>
<feature type="domain" description="T-SNARE coiled-coil homology" evidence="12">
    <location>
        <begin position="461"/>
        <end position="523"/>
    </location>
</feature>
<evidence type="ECO:0000313" key="15">
    <source>
        <dbReference type="Proteomes" id="UP000006365"/>
    </source>
</evidence>
<dbReference type="SMART" id="SM01049">
    <property type="entry name" value="Cache_2"/>
    <property type="match status" value="1"/>
</dbReference>
<dbReference type="InterPro" id="IPR004089">
    <property type="entry name" value="MCPsignal_dom"/>
</dbReference>
<dbReference type="InterPro" id="IPR033480">
    <property type="entry name" value="sCache_2"/>
</dbReference>
<evidence type="ECO:0000256" key="5">
    <source>
        <dbReference type="ARBA" id="ARBA00022989"/>
    </source>
</evidence>
<evidence type="ECO:0000256" key="10">
    <source>
        <dbReference type="SAM" id="Phobius"/>
    </source>
</evidence>
<evidence type="ECO:0000256" key="9">
    <source>
        <dbReference type="PROSITE-ProRule" id="PRU00284"/>
    </source>
</evidence>
<dbReference type="AlphaFoldDB" id="A0A7U3YKY9"/>
<dbReference type="Pfam" id="PF08269">
    <property type="entry name" value="dCache_2"/>
    <property type="match status" value="1"/>
</dbReference>
<dbReference type="GO" id="GO:0005886">
    <property type="term" value="C:plasma membrane"/>
    <property type="evidence" value="ECO:0007669"/>
    <property type="project" value="UniProtKB-SubCell"/>
</dbReference>
<keyword evidence="7 9" id="KW-0807">Transducer</keyword>
<dbReference type="PANTHER" id="PTHR32089">
    <property type="entry name" value="METHYL-ACCEPTING CHEMOTAXIS PROTEIN MCPB"/>
    <property type="match status" value="1"/>
</dbReference>
<keyword evidence="5 10" id="KW-1133">Transmembrane helix</keyword>
<dbReference type="InterPro" id="IPR000727">
    <property type="entry name" value="T_SNARE_dom"/>
</dbReference>
<evidence type="ECO:0000259" key="13">
    <source>
        <dbReference type="PROSITE" id="PS50885"/>
    </source>
</evidence>
<dbReference type="InterPro" id="IPR004010">
    <property type="entry name" value="Double_Cache_2"/>
</dbReference>
<comment type="subcellular location">
    <subcellularLocation>
        <location evidence="1">Cell inner membrane</location>
        <topology evidence="1">Multi-pass membrane protein</topology>
    </subcellularLocation>
</comment>
<keyword evidence="2" id="KW-1003">Cell membrane</keyword>
<keyword evidence="3" id="KW-0997">Cell inner membrane</keyword>
<dbReference type="PROSITE" id="PS50192">
    <property type="entry name" value="T_SNARE"/>
    <property type="match status" value="1"/>
</dbReference>
<dbReference type="Gene3D" id="3.30.450.20">
    <property type="entry name" value="PAS domain"/>
    <property type="match status" value="1"/>
</dbReference>
<keyword evidence="15" id="KW-1185">Reference proteome</keyword>
<dbReference type="KEGG" id="dpr:Despr_1141"/>
<dbReference type="Pfam" id="PF00672">
    <property type="entry name" value="HAMP"/>
    <property type="match status" value="1"/>
</dbReference>
<organism evidence="14 15">
    <name type="scientific">Desulfobulbus propionicus (strain ATCC 33891 / DSM 2032 / VKM B-1956 / 1pr3)</name>
    <dbReference type="NCBI Taxonomy" id="577650"/>
    <lineage>
        <taxon>Bacteria</taxon>
        <taxon>Pseudomonadati</taxon>
        <taxon>Thermodesulfobacteriota</taxon>
        <taxon>Desulfobulbia</taxon>
        <taxon>Desulfobulbales</taxon>
        <taxon>Desulfobulbaceae</taxon>
        <taxon>Desulfobulbus</taxon>
    </lineage>
</organism>
<dbReference type="GO" id="GO:0004888">
    <property type="term" value="F:transmembrane signaling receptor activity"/>
    <property type="evidence" value="ECO:0007669"/>
    <property type="project" value="InterPro"/>
</dbReference>
<dbReference type="SMART" id="SM00304">
    <property type="entry name" value="HAMP"/>
    <property type="match status" value="1"/>
</dbReference>
<dbReference type="PROSITE" id="PS50111">
    <property type="entry name" value="CHEMOTAXIS_TRANSDUC_2"/>
    <property type="match status" value="1"/>
</dbReference>
<dbReference type="Pfam" id="PF00015">
    <property type="entry name" value="MCPsignal"/>
    <property type="match status" value="1"/>
</dbReference>
<evidence type="ECO:0000256" key="7">
    <source>
        <dbReference type="ARBA" id="ARBA00023224"/>
    </source>
</evidence>
<reference evidence="14 15" key="1">
    <citation type="journal article" date="2011" name="Stand. Genomic Sci.">
        <title>Complete genome sequence of Desulfobulbus propionicus type strain (1pr3).</title>
        <authorList>
            <person name="Pagani I."/>
            <person name="Lapidus A."/>
            <person name="Nolan M."/>
            <person name="Lucas S."/>
            <person name="Hammon N."/>
            <person name="Deshpande S."/>
            <person name="Cheng J.F."/>
            <person name="Chertkov O."/>
            <person name="Davenport K."/>
            <person name="Tapia R."/>
            <person name="Han C."/>
            <person name="Goodwin L."/>
            <person name="Pitluck S."/>
            <person name="Liolios K."/>
            <person name="Mavromatis K."/>
            <person name="Ivanova N."/>
            <person name="Mikhailova N."/>
            <person name="Pati A."/>
            <person name="Chen A."/>
            <person name="Palaniappan K."/>
            <person name="Land M."/>
            <person name="Hauser L."/>
            <person name="Chang Y.J."/>
            <person name="Jeffries C.D."/>
            <person name="Detter J.C."/>
            <person name="Brambilla E."/>
            <person name="Kannan K.P."/>
            <person name="Djao O.D."/>
            <person name="Rohde M."/>
            <person name="Pukall R."/>
            <person name="Spring S."/>
            <person name="Goker M."/>
            <person name="Sikorski J."/>
            <person name="Woyke T."/>
            <person name="Bristow J."/>
            <person name="Eisen J.A."/>
            <person name="Markowitz V."/>
            <person name="Hugenholtz P."/>
            <person name="Kyrpides N.C."/>
            <person name="Klenk H.P."/>
        </authorList>
    </citation>
    <scope>NUCLEOTIDE SEQUENCE [LARGE SCALE GENOMIC DNA]</scope>
    <source>
        <strain evidence="15">ATCC 33891 / DSM 2032 / 1pr3</strain>
    </source>
</reference>
<dbReference type="Proteomes" id="UP000006365">
    <property type="component" value="Chromosome"/>
</dbReference>
<evidence type="ECO:0000256" key="2">
    <source>
        <dbReference type="ARBA" id="ARBA00022475"/>
    </source>
</evidence>
<dbReference type="PRINTS" id="PR00260">
    <property type="entry name" value="CHEMTRNSDUCR"/>
</dbReference>
<keyword evidence="6 10" id="KW-0472">Membrane</keyword>
<dbReference type="CDD" id="cd06225">
    <property type="entry name" value="HAMP"/>
    <property type="match status" value="1"/>
</dbReference>
<dbReference type="InterPro" id="IPR003660">
    <property type="entry name" value="HAMP_dom"/>
</dbReference>
<evidence type="ECO:0000256" key="3">
    <source>
        <dbReference type="ARBA" id="ARBA00022519"/>
    </source>
</evidence>
<feature type="transmembrane region" description="Helical" evidence="10">
    <location>
        <begin position="12"/>
        <end position="30"/>
    </location>
</feature>
<dbReference type="PANTHER" id="PTHR32089:SF112">
    <property type="entry name" value="LYSOZYME-LIKE PROTEIN-RELATED"/>
    <property type="match status" value="1"/>
</dbReference>
<dbReference type="Gene3D" id="1.10.287.950">
    <property type="entry name" value="Methyl-accepting chemotaxis protein"/>
    <property type="match status" value="1"/>
</dbReference>
<feature type="transmembrane region" description="Helical" evidence="10">
    <location>
        <begin position="206"/>
        <end position="232"/>
    </location>
</feature>
<evidence type="ECO:0000256" key="1">
    <source>
        <dbReference type="ARBA" id="ARBA00004429"/>
    </source>
</evidence>
<evidence type="ECO:0000256" key="4">
    <source>
        <dbReference type="ARBA" id="ARBA00022692"/>
    </source>
</evidence>
<evidence type="ECO:0000259" key="11">
    <source>
        <dbReference type="PROSITE" id="PS50111"/>
    </source>
</evidence>
<dbReference type="EMBL" id="CP002364">
    <property type="protein sequence ID" value="ADW17313.1"/>
    <property type="molecule type" value="Genomic_DNA"/>
</dbReference>
<evidence type="ECO:0000256" key="8">
    <source>
        <dbReference type="ARBA" id="ARBA00029447"/>
    </source>
</evidence>
<dbReference type="InterPro" id="IPR004090">
    <property type="entry name" value="Chemotax_Me-accpt_rcpt"/>
</dbReference>
<dbReference type="Gene3D" id="1.10.8.500">
    <property type="entry name" value="HAMP domain in histidine kinase"/>
    <property type="match status" value="1"/>
</dbReference>
<proteinExistence type="inferred from homology"/>
<keyword evidence="4 10" id="KW-0812">Transmembrane</keyword>
<dbReference type="SMART" id="SM00283">
    <property type="entry name" value="MA"/>
    <property type="match status" value="1"/>
</dbReference>
<evidence type="ECO:0000313" key="14">
    <source>
        <dbReference type="EMBL" id="ADW17313.1"/>
    </source>
</evidence>